<dbReference type="Proteomes" id="UP000824890">
    <property type="component" value="Unassembled WGS sequence"/>
</dbReference>
<dbReference type="InterPro" id="IPR055411">
    <property type="entry name" value="LRR_FXL15/At3g58940/PEG3-like"/>
</dbReference>
<evidence type="ECO:0000313" key="4">
    <source>
        <dbReference type="Proteomes" id="UP000824890"/>
    </source>
</evidence>
<dbReference type="PROSITE" id="PS50181">
    <property type="entry name" value="FBOX"/>
    <property type="match status" value="1"/>
</dbReference>
<feature type="region of interest" description="Disordered" evidence="1">
    <location>
        <begin position="1"/>
        <end position="25"/>
    </location>
</feature>
<dbReference type="Pfam" id="PF24758">
    <property type="entry name" value="LRR_At5g56370"/>
    <property type="match status" value="1"/>
</dbReference>
<dbReference type="InterPro" id="IPR032675">
    <property type="entry name" value="LRR_dom_sf"/>
</dbReference>
<dbReference type="InterPro" id="IPR053781">
    <property type="entry name" value="F-box_AtFBL13-like"/>
</dbReference>
<name>A0ABQ8DC99_BRANA</name>
<dbReference type="SUPFAM" id="SSF81383">
    <property type="entry name" value="F-box domain"/>
    <property type="match status" value="1"/>
</dbReference>
<organism evidence="3 4">
    <name type="scientific">Brassica napus</name>
    <name type="common">Rape</name>
    <dbReference type="NCBI Taxonomy" id="3708"/>
    <lineage>
        <taxon>Eukaryota</taxon>
        <taxon>Viridiplantae</taxon>
        <taxon>Streptophyta</taxon>
        <taxon>Embryophyta</taxon>
        <taxon>Tracheophyta</taxon>
        <taxon>Spermatophyta</taxon>
        <taxon>Magnoliopsida</taxon>
        <taxon>eudicotyledons</taxon>
        <taxon>Gunneridae</taxon>
        <taxon>Pentapetalae</taxon>
        <taxon>rosids</taxon>
        <taxon>malvids</taxon>
        <taxon>Brassicales</taxon>
        <taxon>Brassicaceae</taxon>
        <taxon>Brassiceae</taxon>
        <taxon>Brassica</taxon>
    </lineage>
</organism>
<dbReference type="Pfam" id="PF00646">
    <property type="entry name" value="F-box"/>
    <property type="match status" value="1"/>
</dbReference>
<dbReference type="InterPro" id="IPR036047">
    <property type="entry name" value="F-box-like_dom_sf"/>
</dbReference>
<dbReference type="InterPro" id="IPR001810">
    <property type="entry name" value="F-box_dom"/>
</dbReference>
<dbReference type="InterPro" id="IPR044997">
    <property type="entry name" value="F-box_plant"/>
</dbReference>
<evidence type="ECO:0000313" key="3">
    <source>
        <dbReference type="EMBL" id="KAH0926972.1"/>
    </source>
</evidence>
<evidence type="ECO:0000256" key="1">
    <source>
        <dbReference type="SAM" id="MobiDB-lite"/>
    </source>
</evidence>
<dbReference type="SMART" id="SM00256">
    <property type="entry name" value="FBOX"/>
    <property type="match status" value="1"/>
</dbReference>
<feature type="compositionally biased region" description="Basic residues" evidence="1">
    <location>
        <begin position="1"/>
        <end position="10"/>
    </location>
</feature>
<dbReference type="EMBL" id="JAGKQM010000005">
    <property type="protein sequence ID" value="KAH0926972.1"/>
    <property type="molecule type" value="Genomic_DNA"/>
</dbReference>
<proteinExistence type="predicted"/>
<evidence type="ECO:0000259" key="2">
    <source>
        <dbReference type="PROSITE" id="PS50181"/>
    </source>
</evidence>
<protein>
    <recommendedName>
        <fullName evidence="2">F-box domain-containing protein</fullName>
    </recommendedName>
</protein>
<comment type="caution">
    <text evidence="3">The sequence shown here is derived from an EMBL/GenBank/DDBJ whole genome shotgun (WGS) entry which is preliminary data.</text>
</comment>
<gene>
    <name evidence="3" type="ORF">HID58_019228</name>
</gene>
<dbReference type="PANTHER" id="PTHR32153">
    <property type="entry name" value="OJ000223_09.16 PROTEIN"/>
    <property type="match status" value="1"/>
</dbReference>
<dbReference type="Gene3D" id="3.80.10.10">
    <property type="entry name" value="Ribonuclease Inhibitor"/>
    <property type="match status" value="1"/>
</dbReference>
<dbReference type="Gene3D" id="1.20.1280.50">
    <property type="match status" value="1"/>
</dbReference>
<reference evidence="3 4" key="1">
    <citation type="submission" date="2021-05" db="EMBL/GenBank/DDBJ databases">
        <title>Genome Assembly of Synthetic Allotetraploid Brassica napus Reveals Homoeologous Exchanges between Subgenomes.</title>
        <authorList>
            <person name="Davis J.T."/>
        </authorList>
    </citation>
    <scope>NUCLEOTIDE SEQUENCE [LARGE SCALE GENOMIC DNA]</scope>
    <source>
        <strain evidence="4">cv. Da-Ae</strain>
        <tissue evidence="3">Seedling</tissue>
    </source>
</reference>
<feature type="domain" description="F-box" evidence="2">
    <location>
        <begin position="35"/>
        <end position="82"/>
    </location>
</feature>
<dbReference type="SUPFAM" id="SSF52058">
    <property type="entry name" value="L domain-like"/>
    <property type="match status" value="1"/>
</dbReference>
<sequence>MNRTSNRIRTRSGISESHSNMERSSSDQVTLVNDVDWISNLPDDVLLVILSRLSTEEAVRTSVMSKRWEHVWKHIPHLILDMTRIVNSKEPIYGSNRVATLMTKIIDNHRGHLESCAIDHYSFQSVNGMLNTWIQALTCVKHTRVLTLTHHCPHPCVPMDLEDFNRFRDISPNVMSHPSLRSLSLGFYNLENSLPFSNCSNLQTLKLSCIVAEVGVFNRVLAFCSSLEVLVLDIKFSKKNGDPLKIENKKLKLLLVACCRNADGIRVSAASLEILAITYRYFRRDEFFLTAPQLQFNRNFWVAGEYMPHISYNISKEKKSIGHEEFVNLSGDFLIPTASLSVRVDLMNPTEVERLRQVLRLWTRKMIELEIIFKDNNAPREESDSWKNNNNFPNAEFRVNTVWMHNFSGSEEEFALASLLIRQHMVVSKMMIKLTLFPASKKSKIEAAVAKLQALQTEDQPDITIKCF</sequence>
<dbReference type="CDD" id="cd22160">
    <property type="entry name" value="F-box_AtFBL13-like"/>
    <property type="match status" value="1"/>
</dbReference>
<keyword evidence="4" id="KW-1185">Reference proteome</keyword>
<accession>A0ABQ8DC99</accession>